<evidence type="ECO:0000256" key="6">
    <source>
        <dbReference type="SAM" id="MobiDB-lite"/>
    </source>
</evidence>
<keyword evidence="7" id="KW-0812">Transmembrane</keyword>
<evidence type="ECO:0000313" key="8">
    <source>
        <dbReference type="EMBL" id="KAB2381589.1"/>
    </source>
</evidence>
<dbReference type="PANTHER" id="PTHR22913">
    <property type="entry name" value="HYALURONAN SYNTHASE"/>
    <property type="match status" value="1"/>
</dbReference>
<comment type="caution">
    <text evidence="8">The sequence shown here is derived from an EMBL/GenBank/DDBJ whole genome shotgun (WGS) entry which is preliminary data.</text>
</comment>
<keyword evidence="4 8" id="KW-0808">Transferase</keyword>
<evidence type="ECO:0000256" key="1">
    <source>
        <dbReference type="ARBA" id="ARBA00004236"/>
    </source>
</evidence>
<dbReference type="Gene3D" id="3.90.550.10">
    <property type="entry name" value="Spore Coat Polysaccharide Biosynthesis Protein SpsA, Chain A"/>
    <property type="match status" value="1"/>
</dbReference>
<organism evidence="8 9">
    <name type="scientific">Actinomadura montaniterrae</name>
    <dbReference type="NCBI Taxonomy" id="1803903"/>
    <lineage>
        <taxon>Bacteria</taxon>
        <taxon>Bacillati</taxon>
        <taxon>Actinomycetota</taxon>
        <taxon>Actinomycetes</taxon>
        <taxon>Streptosporangiales</taxon>
        <taxon>Thermomonosporaceae</taxon>
        <taxon>Actinomadura</taxon>
    </lineage>
</organism>
<reference evidence="8 9" key="1">
    <citation type="submission" date="2019-09" db="EMBL/GenBank/DDBJ databases">
        <title>Actinomadura physcomitrii sp. nov., a novel actinomycete isolated from moss [Physcomitrium sphaericum (Ludw) Fuernr].</title>
        <authorList>
            <person name="Liu C."/>
            <person name="Zhuang X."/>
        </authorList>
    </citation>
    <scope>NUCLEOTIDE SEQUENCE [LARGE SCALE GENOMIC DNA]</scope>
    <source>
        <strain evidence="8 9">CYP1-1B</strain>
    </source>
</reference>
<dbReference type="Pfam" id="PF13641">
    <property type="entry name" value="Glyco_tranf_2_3"/>
    <property type="match status" value="1"/>
</dbReference>
<keyword evidence="2" id="KW-1003">Cell membrane</keyword>
<dbReference type="AlphaFoldDB" id="A0A6L3VZK7"/>
<evidence type="ECO:0000256" key="4">
    <source>
        <dbReference type="ARBA" id="ARBA00022679"/>
    </source>
</evidence>
<dbReference type="SUPFAM" id="SSF53448">
    <property type="entry name" value="Nucleotide-diphospho-sugar transferases"/>
    <property type="match status" value="1"/>
</dbReference>
<dbReference type="GO" id="GO:0050501">
    <property type="term" value="F:hyaluronan synthase activity"/>
    <property type="evidence" value="ECO:0007669"/>
    <property type="project" value="TreeGrafter"/>
</dbReference>
<comment type="subcellular location">
    <subcellularLocation>
        <location evidence="1">Cell membrane</location>
    </subcellularLocation>
</comment>
<dbReference type="GO" id="GO:0085029">
    <property type="term" value="P:extracellular matrix assembly"/>
    <property type="evidence" value="ECO:0007669"/>
    <property type="project" value="TreeGrafter"/>
</dbReference>
<feature type="transmembrane region" description="Helical" evidence="7">
    <location>
        <begin position="329"/>
        <end position="352"/>
    </location>
</feature>
<dbReference type="InterPro" id="IPR029044">
    <property type="entry name" value="Nucleotide-diphossugar_trans"/>
</dbReference>
<dbReference type="GO" id="GO:0005886">
    <property type="term" value="C:plasma membrane"/>
    <property type="evidence" value="ECO:0007669"/>
    <property type="project" value="UniProtKB-SubCell"/>
</dbReference>
<accession>A0A6L3VZK7</accession>
<dbReference type="EMBL" id="WBMR01000037">
    <property type="protein sequence ID" value="KAB2381589.1"/>
    <property type="molecule type" value="Genomic_DNA"/>
</dbReference>
<dbReference type="GO" id="GO:0030213">
    <property type="term" value="P:hyaluronan biosynthetic process"/>
    <property type="evidence" value="ECO:0007669"/>
    <property type="project" value="TreeGrafter"/>
</dbReference>
<evidence type="ECO:0000256" key="2">
    <source>
        <dbReference type="ARBA" id="ARBA00022475"/>
    </source>
</evidence>
<dbReference type="OrthoDB" id="9763050at2"/>
<feature type="transmembrane region" description="Helical" evidence="7">
    <location>
        <begin position="364"/>
        <end position="385"/>
    </location>
</feature>
<proteinExistence type="predicted"/>
<name>A0A6L3VZK7_9ACTN</name>
<keyword evidence="7" id="KW-1133">Transmembrane helix</keyword>
<keyword evidence="3" id="KW-0328">Glycosyltransferase</keyword>
<dbReference type="Proteomes" id="UP000483004">
    <property type="component" value="Unassembled WGS sequence"/>
</dbReference>
<keyword evidence="9" id="KW-1185">Reference proteome</keyword>
<dbReference type="PANTHER" id="PTHR22913:SF12">
    <property type="entry name" value="MANNURONAN SYNTHASE"/>
    <property type="match status" value="1"/>
</dbReference>
<evidence type="ECO:0000256" key="3">
    <source>
        <dbReference type="ARBA" id="ARBA00022676"/>
    </source>
</evidence>
<feature type="transmembrane region" description="Helical" evidence="7">
    <location>
        <begin position="35"/>
        <end position="54"/>
    </location>
</feature>
<keyword evidence="5 7" id="KW-0472">Membrane</keyword>
<evidence type="ECO:0000313" key="9">
    <source>
        <dbReference type="Proteomes" id="UP000483004"/>
    </source>
</evidence>
<protein>
    <submittedName>
        <fullName evidence="8">Glycosyltransferase</fullName>
    </submittedName>
</protein>
<evidence type="ECO:0000256" key="5">
    <source>
        <dbReference type="ARBA" id="ARBA00023136"/>
    </source>
</evidence>
<sequence>MRIVLAALPLAGFAAWAVAHLVAIVTTFRTPLQATYVAWTVSFLALWWLPVSWLERPYRASREQRPELDELTVTVQVPVYNEDPVALRACLRSVLEQSRRVDRVRIVDDGSVDAGGNSVTYDDVRRDFEAAASVLGIDTSWERTPNRGKRFAQMHALAGDDADVFVTLDSDSVLDRHAVREGLLPFADPRVQSVGGHVLVLNRTASLLTRMTCVLYLPFTRGVRSAQSVLRRVTINSGTLAFYRGGVVRRAAGVYEHERFAGRPMQMNDDSMLTFYALLAGDTVHQPSSMAFTLVPERLHHYLKQQLRWMRGTTVRHLWWLRYMPVTGAVFWMTVSEYLHLVLAVLLPFMLLLDPYYREHLGSVASSGLQVGVVLSYLSALRIFVVRRSDESTWSRAALFACTPLIALWRLLVLRPLYLYAVCTCRRVGHWGTRQAVEVSLGNPVTASSFQEGRGREEAPTGAGQQPGR</sequence>
<gene>
    <name evidence="8" type="ORF">F9B16_15730</name>
</gene>
<feature type="region of interest" description="Disordered" evidence="6">
    <location>
        <begin position="446"/>
        <end position="469"/>
    </location>
</feature>
<evidence type="ECO:0000256" key="7">
    <source>
        <dbReference type="SAM" id="Phobius"/>
    </source>
</evidence>